<name>A0ABU0GR20_9BACL</name>
<accession>A0ABU0GR20</accession>
<dbReference type="EMBL" id="JAUSWB010000001">
    <property type="protein sequence ID" value="MDQ0427419.1"/>
    <property type="molecule type" value="Genomic_DNA"/>
</dbReference>
<dbReference type="Proteomes" id="UP001241988">
    <property type="component" value="Unassembled WGS sequence"/>
</dbReference>
<proteinExistence type="predicted"/>
<gene>
    <name evidence="1" type="ORF">QOZ98_000244</name>
</gene>
<evidence type="ECO:0000313" key="1">
    <source>
        <dbReference type="EMBL" id="MDQ0427419.1"/>
    </source>
</evidence>
<reference evidence="1 2" key="1">
    <citation type="submission" date="2023-07" db="EMBL/GenBank/DDBJ databases">
        <title>Genomic Encyclopedia of Type Strains, Phase IV (KMG-IV): sequencing the most valuable type-strain genomes for metagenomic binning, comparative biology and taxonomic classification.</title>
        <authorList>
            <person name="Goeker M."/>
        </authorList>
    </citation>
    <scope>NUCLEOTIDE SEQUENCE [LARGE SCALE GENOMIC DNA]</scope>
    <source>
        <strain evidence="1 2">DSM 16419</strain>
    </source>
</reference>
<keyword evidence="2" id="KW-1185">Reference proteome</keyword>
<sequence length="133" mass="14941">MIAIDPQAVAAEAIGKYLDAEVELHTNVLRLKKKRTAEVQRSPDILVGLSLDLNVSFRFAGDVHETVNQAEVFLLPEELPIFTQALIQHPLLLPISYSQHLFVECGVYCIRLASQEPPENFAQRLSEALHLLR</sequence>
<organism evidence="1 2">
    <name type="scientific">Planomicrobium stackebrandtii</name>
    <dbReference type="NCBI Taxonomy" id="253160"/>
    <lineage>
        <taxon>Bacteria</taxon>
        <taxon>Bacillati</taxon>
        <taxon>Bacillota</taxon>
        <taxon>Bacilli</taxon>
        <taxon>Bacillales</taxon>
        <taxon>Caryophanaceae</taxon>
        <taxon>Planomicrobium</taxon>
    </lineage>
</organism>
<evidence type="ECO:0000313" key="2">
    <source>
        <dbReference type="Proteomes" id="UP001241988"/>
    </source>
</evidence>
<protein>
    <submittedName>
        <fullName evidence="1">Uncharacterized protein</fullName>
    </submittedName>
</protein>
<dbReference type="RefSeq" id="WP_308785730.1">
    <property type="nucleotide sequence ID" value="NZ_JAUSWB010000001.1"/>
</dbReference>
<comment type="caution">
    <text evidence="1">The sequence shown here is derived from an EMBL/GenBank/DDBJ whole genome shotgun (WGS) entry which is preliminary data.</text>
</comment>